<sequence length="162" mass="18586">MSWRLLNSIDLRMLTAIKRSIFQAVITRPISTLDQKVELEASRLGCKRDKFFYLCAFEIAKRLQRQKGRLREPYSDVIESPSPNDHFSIAPGLLYSVPLACTKFSRDNQFPDDVSLRNWLDIIEEAIATESYFSDKKYGGPYGYHIGLENPGWKGSHPMASH</sequence>
<protein>
    <submittedName>
        <fullName evidence="2">Uncharacterized protein</fullName>
    </submittedName>
</protein>
<name>A0A915I3D1_ROMCU</name>
<keyword evidence="1" id="KW-1185">Reference proteome</keyword>
<accession>A0A915I3D1</accession>
<evidence type="ECO:0000313" key="1">
    <source>
        <dbReference type="Proteomes" id="UP000887565"/>
    </source>
</evidence>
<evidence type="ECO:0000313" key="2">
    <source>
        <dbReference type="WBParaSite" id="nRc.2.0.1.t07944-RA"/>
    </source>
</evidence>
<dbReference type="AlphaFoldDB" id="A0A915I3D1"/>
<dbReference type="WBParaSite" id="nRc.2.0.1.t07944-RA">
    <property type="protein sequence ID" value="nRc.2.0.1.t07944-RA"/>
    <property type="gene ID" value="nRc.2.0.1.g07944"/>
</dbReference>
<proteinExistence type="predicted"/>
<dbReference type="Proteomes" id="UP000887565">
    <property type="component" value="Unplaced"/>
</dbReference>
<organism evidence="1 2">
    <name type="scientific">Romanomermis culicivorax</name>
    <name type="common">Nematode worm</name>
    <dbReference type="NCBI Taxonomy" id="13658"/>
    <lineage>
        <taxon>Eukaryota</taxon>
        <taxon>Metazoa</taxon>
        <taxon>Ecdysozoa</taxon>
        <taxon>Nematoda</taxon>
        <taxon>Enoplea</taxon>
        <taxon>Dorylaimia</taxon>
        <taxon>Mermithida</taxon>
        <taxon>Mermithoidea</taxon>
        <taxon>Mermithidae</taxon>
        <taxon>Romanomermis</taxon>
    </lineage>
</organism>
<reference evidence="2" key="1">
    <citation type="submission" date="2022-11" db="UniProtKB">
        <authorList>
            <consortium name="WormBaseParasite"/>
        </authorList>
    </citation>
    <scope>IDENTIFICATION</scope>
</reference>